<dbReference type="Gene3D" id="3.90.1720.10">
    <property type="entry name" value="endopeptidase domain like (from Nostoc punctiforme)"/>
    <property type="match status" value="1"/>
</dbReference>
<dbReference type="Proteomes" id="UP001597510">
    <property type="component" value="Unassembled WGS sequence"/>
</dbReference>
<evidence type="ECO:0000313" key="8">
    <source>
        <dbReference type="EMBL" id="MFD2522836.1"/>
    </source>
</evidence>
<proteinExistence type="inferred from homology"/>
<dbReference type="PROSITE" id="PS51935">
    <property type="entry name" value="NLPC_P60"/>
    <property type="match status" value="1"/>
</dbReference>
<comment type="similarity">
    <text evidence="1">Belongs to the peptidase C40 family.</text>
</comment>
<keyword evidence="3" id="KW-0732">Signal</keyword>
<dbReference type="RefSeq" id="WP_340239492.1">
    <property type="nucleotide sequence ID" value="NZ_JBBEWC010000013.1"/>
</dbReference>
<evidence type="ECO:0000256" key="2">
    <source>
        <dbReference type="ARBA" id="ARBA00022670"/>
    </source>
</evidence>
<evidence type="ECO:0000256" key="4">
    <source>
        <dbReference type="ARBA" id="ARBA00022801"/>
    </source>
</evidence>
<feature type="region of interest" description="Disordered" evidence="6">
    <location>
        <begin position="24"/>
        <end position="43"/>
    </location>
</feature>
<comment type="caution">
    <text evidence="8">The sequence shown here is derived from an EMBL/GenBank/DDBJ whole genome shotgun (WGS) entry which is preliminary data.</text>
</comment>
<keyword evidence="4" id="KW-0378">Hydrolase</keyword>
<dbReference type="PANTHER" id="PTHR47360:SF1">
    <property type="entry name" value="ENDOPEPTIDASE NLPC-RELATED"/>
    <property type="match status" value="1"/>
</dbReference>
<keyword evidence="5" id="KW-0788">Thiol protease</keyword>
<evidence type="ECO:0000259" key="7">
    <source>
        <dbReference type="PROSITE" id="PS51935"/>
    </source>
</evidence>
<dbReference type="Pfam" id="PF00877">
    <property type="entry name" value="NLPC_P60"/>
    <property type="match status" value="1"/>
</dbReference>
<feature type="domain" description="NlpC/P60" evidence="7">
    <location>
        <begin position="49"/>
        <end position="175"/>
    </location>
</feature>
<accession>A0ABW5J9W9</accession>
<dbReference type="InterPro" id="IPR052062">
    <property type="entry name" value="Murein_DD/LD_carboxypeptidase"/>
</dbReference>
<name>A0ABW5J9W9_9BACT</name>
<dbReference type="InterPro" id="IPR000064">
    <property type="entry name" value="NLP_P60_dom"/>
</dbReference>
<gene>
    <name evidence="8" type="ORF">ACFSR2_18190</name>
</gene>
<reference evidence="9" key="1">
    <citation type="journal article" date="2019" name="Int. J. Syst. Evol. Microbiol.">
        <title>The Global Catalogue of Microorganisms (GCM) 10K type strain sequencing project: providing services to taxonomists for standard genome sequencing and annotation.</title>
        <authorList>
            <consortium name="The Broad Institute Genomics Platform"/>
            <consortium name="The Broad Institute Genome Sequencing Center for Infectious Disease"/>
            <person name="Wu L."/>
            <person name="Ma J."/>
        </authorList>
    </citation>
    <scope>NUCLEOTIDE SEQUENCE [LARGE SCALE GENOMIC DNA]</scope>
    <source>
        <strain evidence="9">KCTC 52344</strain>
    </source>
</reference>
<dbReference type="InterPro" id="IPR038765">
    <property type="entry name" value="Papain-like_cys_pep_sf"/>
</dbReference>
<protein>
    <submittedName>
        <fullName evidence="8">C40 family peptidase</fullName>
    </submittedName>
</protein>
<evidence type="ECO:0000313" key="9">
    <source>
        <dbReference type="Proteomes" id="UP001597510"/>
    </source>
</evidence>
<evidence type="ECO:0000256" key="6">
    <source>
        <dbReference type="SAM" id="MobiDB-lite"/>
    </source>
</evidence>
<keyword evidence="9" id="KW-1185">Reference proteome</keyword>
<evidence type="ECO:0000256" key="3">
    <source>
        <dbReference type="ARBA" id="ARBA00022729"/>
    </source>
</evidence>
<dbReference type="EMBL" id="JBHULC010000022">
    <property type="protein sequence ID" value="MFD2522836.1"/>
    <property type="molecule type" value="Genomic_DNA"/>
</dbReference>
<organism evidence="8 9">
    <name type="scientific">Emticicia soli</name>
    <dbReference type="NCBI Taxonomy" id="2027878"/>
    <lineage>
        <taxon>Bacteria</taxon>
        <taxon>Pseudomonadati</taxon>
        <taxon>Bacteroidota</taxon>
        <taxon>Cytophagia</taxon>
        <taxon>Cytophagales</taxon>
        <taxon>Leadbetterellaceae</taxon>
        <taxon>Emticicia</taxon>
    </lineage>
</organism>
<evidence type="ECO:0000256" key="5">
    <source>
        <dbReference type="ARBA" id="ARBA00022807"/>
    </source>
</evidence>
<evidence type="ECO:0000256" key="1">
    <source>
        <dbReference type="ARBA" id="ARBA00007074"/>
    </source>
</evidence>
<dbReference type="SUPFAM" id="SSF54001">
    <property type="entry name" value="Cysteine proteinases"/>
    <property type="match status" value="1"/>
</dbReference>
<sequence>MISIVSSVSSCEVLRTKSKAEELAAKKAPKSTPERRSVSSVRKTTVPVSANTRNLIKVARSYTGVPYRSGGNDERGIDCSGLLCNTFKEFGILLPRVSWQQSEFFPAIDIPNIRTGDLVFFSVNGKVVNHAGIVTEVRSENEVIFIHASTSKGVIEDNMMTNYWKARFASACRPNFSK</sequence>
<dbReference type="PANTHER" id="PTHR47360">
    <property type="entry name" value="MUREIN DD-ENDOPEPTIDASE MEPS/MUREIN LD-CARBOXYPEPTIDASE"/>
    <property type="match status" value="1"/>
</dbReference>
<keyword evidence="2" id="KW-0645">Protease</keyword>